<dbReference type="RefSeq" id="WP_095997173.1">
    <property type="nucleotide sequence ID" value="NZ_NSLI01000002.1"/>
</dbReference>
<comment type="caution">
    <text evidence="2">The sequence shown here is derived from an EMBL/GenBank/DDBJ whole genome shotgun (WGS) entry which is preliminary data.</text>
</comment>
<reference evidence="3" key="1">
    <citation type="submission" date="2017-09" db="EMBL/GenBank/DDBJ databases">
        <authorList>
            <person name="Feng G."/>
            <person name="Zhu H."/>
        </authorList>
    </citation>
    <scope>NUCLEOTIDE SEQUENCE [LARGE SCALE GENOMIC DNA]</scope>
    <source>
        <strain evidence="3">1PNM-20</strain>
    </source>
</reference>
<evidence type="ECO:0000313" key="3">
    <source>
        <dbReference type="Proteomes" id="UP000218151"/>
    </source>
</evidence>
<dbReference type="OrthoDB" id="7873635at2"/>
<keyword evidence="3" id="KW-1185">Reference proteome</keyword>
<sequence>MSDLDKPSSPRVYGQSDDDPAKSTSRANQGFRGENGDTLAPADPELAHEETVAGGRRVVINEANGVGYAEATGKAGLEAQHAYQERHKDDD</sequence>
<name>A0A2A2SHH2_9SPHN</name>
<dbReference type="AlphaFoldDB" id="A0A2A2SHH2"/>
<gene>
    <name evidence="2" type="ORF">CKY28_04615</name>
</gene>
<proteinExistence type="predicted"/>
<dbReference type="Proteomes" id="UP000218151">
    <property type="component" value="Unassembled WGS sequence"/>
</dbReference>
<evidence type="ECO:0000313" key="2">
    <source>
        <dbReference type="EMBL" id="PAX08662.1"/>
    </source>
</evidence>
<dbReference type="EMBL" id="NSLI01000002">
    <property type="protein sequence ID" value="PAX08662.1"/>
    <property type="molecule type" value="Genomic_DNA"/>
</dbReference>
<evidence type="ECO:0000256" key="1">
    <source>
        <dbReference type="SAM" id="MobiDB-lite"/>
    </source>
</evidence>
<accession>A0A2A2SHH2</accession>
<protein>
    <submittedName>
        <fullName evidence="2">Uncharacterized protein</fullName>
    </submittedName>
</protein>
<organism evidence="2 3">
    <name type="scientific">Sphingomonas lenta</name>
    <dbReference type="NCBI Taxonomy" id="1141887"/>
    <lineage>
        <taxon>Bacteria</taxon>
        <taxon>Pseudomonadati</taxon>
        <taxon>Pseudomonadota</taxon>
        <taxon>Alphaproteobacteria</taxon>
        <taxon>Sphingomonadales</taxon>
        <taxon>Sphingomonadaceae</taxon>
        <taxon>Sphingomonas</taxon>
    </lineage>
</organism>
<feature type="region of interest" description="Disordered" evidence="1">
    <location>
        <begin position="1"/>
        <end position="53"/>
    </location>
</feature>